<evidence type="ECO:0000256" key="1">
    <source>
        <dbReference type="ARBA" id="ARBA00000448"/>
    </source>
</evidence>
<feature type="chain" id="PRO_5045417066" description="beta-glucosidase" evidence="8">
    <location>
        <begin position="20"/>
        <end position="767"/>
    </location>
</feature>
<keyword evidence="11" id="KW-1185">Reference proteome</keyword>
<name>A0ABV9F4S0_9SPHN</name>
<dbReference type="PROSITE" id="PS00775">
    <property type="entry name" value="GLYCOSYL_HYDROL_F3"/>
    <property type="match status" value="1"/>
</dbReference>
<dbReference type="Gene3D" id="3.20.20.300">
    <property type="entry name" value="Glycoside hydrolase, family 3, N-terminal domain"/>
    <property type="match status" value="1"/>
</dbReference>
<evidence type="ECO:0000256" key="7">
    <source>
        <dbReference type="RuleBase" id="RU361161"/>
    </source>
</evidence>
<dbReference type="Pfam" id="PF14310">
    <property type="entry name" value="Fn3-like"/>
    <property type="match status" value="1"/>
</dbReference>
<dbReference type="Gene3D" id="2.60.40.10">
    <property type="entry name" value="Immunoglobulins"/>
    <property type="match status" value="1"/>
</dbReference>
<evidence type="ECO:0000256" key="3">
    <source>
        <dbReference type="ARBA" id="ARBA00012744"/>
    </source>
</evidence>
<dbReference type="InterPro" id="IPR019800">
    <property type="entry name" value="Glyco_hydro_3_AS"/>
</dbReference>
<dbReference type="InterPro" id="IPR051915">
    <property type="entry name" value="Cellulose_Degrad_GH3"/>
</dbReference>
<keyword evidence="6 7" id="KW-0326">Glycosidase</keyword>
<dbReference type="GO" id="GO:0008422">
    <property type="term" value="F:beta-glucosidase activity"/>
    <property type="evidence" value="ECO:0007669"/>
    <property type="project" value="UniProtKB-EC"/>
</dbReference>
<dbReference type="PANTHER" id="PTHR30620:SF16">
    <property type="entry name" value="LYSOSOMAL BETA GLUCOSIDASE"/>
    <property type="match status" value="1"/>
</dbReference>
<evidence type="ECO:0000256" key="6">
    <source>
        <dbReference type="ARBA" id="ARBA00023295"/>
    </source>
</evidence>
<dbReference type="SUPFAM" id="SSF52279">
    <property type="entry name" value="Beta-D-glucan exohydrolase, C-terminal domain"/>
    <property type="match status" value="1"/>
</dbReference>
<dbReference type="InterPro" id="IPR001764">
    <property type="entry name" value="Glyco_hydro_3_N"/>
</dbReference>
<dbReference type="EC" id="3.2.1.21" evidence="3"/>
<dbReference type="SMART" id="SM01217">
    <property type="entry name" value="Fn3_like"/>
    <property type="match status" value="1"/>
</dbReference>
<dbReference type="InterPro" id="IPR036881">
    <property type="entry name" value="Glyco_hydro_3_C_sf"/>
</dbReference>
<dbReference type="Pfam" id="PF00933">
    <property type="entry name" value="Glyco_hydro_3"/>
    <property type="match status" value="1"/>
</dbReference>
<comment type="caution">
    <text evidence="10">The sequence shown here is derived from an EMBL/GenBank/DDBJ whole genome shotgun (WGS) entry which is preliminary data.</text>
</comment>
<dbReference type="EMBL" id="JBHSFZ010000058">
    <property type="protein sequence ID" value="MFC4595852.1"/>
    <property type="molecule type" value="Genomic_DNA"/>
</dbReference>
<dbReference type="Gene3D" id="3.40.50.1700">
    <property type="entry name" value="Glycoside hydrolase family 3 C-terminal domain"/>
    <property type="match status" value="1"/>
</dbReference>
<feature type="signal peptide" evidence="8">
    <location>
        <begin position="1"/>
        <end position="19"/>
    </location>
</feature>
<comment type="catalytic activity">
    <reaction evidence="1">
        <text>Hydrolysis of terminal, non-reducing beta-D-glucosyl residues with release of beta-D-glucose.</text>
        <dbReference type="EC" id="3.2.1.21"/>
    </reaction>
</comment>
<dbReference type="SUPFAM" id="SSF51445">
    <property type="entry name" value="(Trans)glycosidases"/>
    <property type="match status" value="1"/>
</dbReference>
<dbReference type="InterPro" id="IPR013783">
    <property type="entry name" value="Ig-like_fold"/>
</dbReference>
<dbReference type="NCBIfam" id="NF011678">
    <property type="entry name" value="PRK15098.1"/>
    <property type="match status" value="1"/>
</dbReference>
<keyword evidence="4 8" id="KW-0732">Signal</keyword>
<dbReference type="InterPro" id="IPR036962">
    <property type="entry name" value="Glyco_hydro_3_N_sf"/>
</dbReference>
<evidence type="ECO:0000256" key="5">
    <source>
        <dbReference type="ARBA" id="ARBA00022801"/>
    </source>
</evidence>
<evidence type="ECO:0000313" key="10">
    <source>
        <dbReference type="EMBL" id="MFC4595852.1"/>
    </source>
</evidence>
<evidence type="ECO:0000313" key="11">
    <source>
        <dbReference type="Proteomes" id="UP001595957"/>
    </source>
</evidence>
<dbReference type="InterPro" id="IPR002772">
    <property type="entry name" value="Glyco_hydro_3_C"/>
</dbReference>
<dbReference type="InterPro" id="IPR026891">
    <property type="entry name" value="Fn3-like"/>
</dbReference>
<sequence length="767" mass="82462">MMKLTNSLRRALAAGACFAALSGAPAVGQAPAPTSSIDEAVKAKADTLIAQMTPEEKAGQLTQFFYFAQFPSNGAVEKAIEAGGMGSVLFVTDPSALNRLQKIAMEKSRLKIPLLFGFDVIHGLHTIFPVPIGLAASWDPSLVEKAQAAAAAEARAVGLHWTFAPMIDVARDARWGRMVEGAGEDPYLGAVMAAAQVRGFQGRGLGQPDRIISGPKHFVGYGASYGGRDYDEVNLSDSELWNVYLPPFKAAIDAGAANIMSAYMGVNGVPAAANPWLLSTLLREKLGFKGFVVSDNQAVQNLVTQHFAADREDAAARAVSAGLDMEMNPPMSKAAMSSLPDALKTGKVSQAQVDAAVRRVLEAKIRMGLFEHPYVDESLTEKRLNDPAHLALARSAAARSAVLLRNENGLLPLDRKGVKSIAVIGPMADSERDTLGPWVFPQNNPKATTVLAGLKAKFGPAVRVDYSEGVRMPQRAFTSPFATLDPRPKLTPIDPDAEFKRAVDLASKADVAVLVLGEAFDMIGEVASRSDFSLPGRQQELLDAVVATGKPVVVVLMNARPLDLKDSKVAAILEAWYPGSAGGDAVADLLVGDAAPGGKLPFSWIRSAGQAPYTYSFLVSHDPTNANKRYWNESNKPIWPFGHGLSYTQFSYGNLQVEKPTYGLGEAVRVSVDLTNRGKRVGEEVAQLYVHQRYGSAARPVRELKGFQRVSLKPGQTRTLRFVLKPEDLRYWSAASQGWVQDETKFDLWVGGNSDADLAGSFEVRGK</sequence>
<dbReference type="PANTHER" id="PTHR30620">
    <property type="entry name" value="PERIPLASMIC BETA-GLUCOSIDASE-RELATED"/>
    <property type="match status" value="1"/>
</dbReference>
<evidence type="ECO:0000256" key="4">
    <source>
        <dbReference type="ARBA" id="ARBA00022729"/>
    </source>
</evidence>
<dbReference type="InterPro" id="IPR017853">
    <property type="entry name" value="GH"/>
</dbReference>
<protein>
    <recommendedName>
        <fullName evidence="3">beta-glucosidase</fullName>
        <ecNumber evidence="3">3.2.1.21</ecNumber>
    </recommendedName>
</protein>
<evidence type="ECO:0000256" key="8">
    <source>
        <dbReference type="SAM" id="SignalP"/>
    </source>
</evidence>
<evidence type="ECO:0000259" key="9">
    <source>
        <dbReference type="SMART" id="SM01217"/>
    </source>
</evidence>
<reference evidence="11" key="1">
    <citation type="journal article" date="2019" name="Int. J. Syst. Evol. Microbiol.">
        <title>The Global Catalogue of Microorganisms (GCM) 10K type strain sequencing project: providing services to taxonomists for standard genome sequencing and annotation.</title>
        <authorList>
            <consortium name="The Broad Institute Genomics Platform"/>
            <consortium name="The Broad Institute Genome Sequencing Center for Infectious Disease"/>
            <person name="Wu L."/>
            <person name="Ma J."/>
        </authorList>
    </citation>
    <scope>NUCLEOTIDE SEQUENCE [LARGE SCALE GENOMIC DNA]</scope>
    <source>
        <strain evidence="11">NBRC 103632</strain>
    </source>
</reference>
<accession>A0ABV9F4S0</accession>
<evidence type="ECO:0000256" key="2">
    <source>
        <dbReference type="ARBA" id="ARBA00005336"/>
    </source>
</evidence>
<gene>
    <name evidence="10" type="primary">bglX</name>
    <name evidence="10" type="ORF">ACFO3E_16950</name>
</gene>
<dbReference type="Proteomes" id="UP001595957">
    <property type="component" value="Unassembled WGS sequence"/>
</dbReference>
<dbReference type="PRINTS" id="PR00133">
    <property type="entry name" value="GLHYDRLASE3"/>
</dbReference>
<proteinExistence type="inferred from homology"/>
<organism evidence="10 11">
    <name type="scientific">Sphingobium tyrosinilyticum</name>
    <dbReference type="NCBI Taxonomy" id="2715436"/>
    <lineage>
        <taxon>Bacteria</taxon>
        <taxon>Pseudomonadati</taxon>
        <taxon>Pseudomonadota</taxon>
        <taxon>Alphaproteobacteria</taxon>
        <taxon>Sphingomonadales</taxon>
        <taxon>Sphingomonadaceae</taxon>
        <taxon>Sphingobium</taxon>
    </lineage>
</organism>
<feature type="domain" description="Fibronectin type III-like" evidence="9">
    <location>
        <begin position="684"/>
        <end position="754"/>
    </location>
</feature>
<comment type="similarity">
    <text evidence="2 7">Belongs to the glycosyl hydrolase 3 family.</text>
</comment>
<keyword evidence="5 7" id="KW-0378">Hydrolase</keyword>
<dbReference type="Pfam" id="PF01915">
    <property type="entry name" value="Glyco_hydro_3_C"/>
    <property type="match status" value="1"/>
</dbReference>